<keyword evidence="4" id="KW-1185">Reference proteome</keyword>
<dbReference type="RefSeq" id="WP_284230056.1">
    <property type="nucleotide sequence ID" value="NZ_BSUL01000001.1"/>
</dbReference>
<dbReference type="SMART" id="SM00347">
    <property type="entry name" value="HTH_MARR"/>
    <property type="match status" value="1"/>
</dbReference>
<evidence type="ECO:0000259" key="2">
    <source>
        <dbReference type="SMART" id="SM00347"/>
    </source>
</evidence>
<feature type="region of interest" description="Disordered" evidence="1">
    <location>
        <begin position="103"/>
        <end position="128"/>
    </location>
</feature>
<comment type="caution">
    <text evidence="3">The sequence shown here is derived from an EMBL/GenBank/DDBJ whole genome shotgun (WGS) entry which is preliminary data.</text>
</comment>
<dbReference type="InterPro" id="IPR000835">
    <property type="entry name" value="HTH_MarR-typ"/>
</dbReference>
<feature type="compositionally biased region" description="Basic and acidic residues" evidence="1">
    <location>
        <begin position="12"/>
        <end position="25"/>
    </location>
</feature>
<evidence type="ECO:0000313" key="4">
    <source>
        <dbReference type="Proteomes" id="UP001157160"/>
    </source>
</evidence>
<dbReference type="GO" id="GO:0003700">
    <property type="term" value="F:DNA-binding transcription factor activity"/>
    <property type="evidence" value="ECO:0007669"/>
    <property type="project" value="InterPro"/>
</dbReference>
<proteinExistence type="predicted"/>
<dbReference type="SUPFAM" id="SSF46785">
    <property type="entry name" value="Winged helix' DNA-binding domain"/>
    <property type="match status" value="1"/>
</dbReference>
<evidence type="ECO:0000313" key="3">
    <source>
        <dbReference type="EMBL" id="GMA27446.1"/>
    </source>
</evidence>
<sequence>MTTEAPSQPAEHAAEHLRSDRGEHADDAAWAVERLRLAESQLGRRRQAACGPSDTDRAAMRFVLEETDLGRLVTPSDLGEHLGIVSSSVTGLLERLRDGGLIETRPHPSDRRSKVVLPVDRNDDPESVDPLSAVIRSLAAELDEDEAAAVARFLDRVAAAVDEECR</sequence>
<organism evidence="3 4">
    <name type="scientific">Arenivirga flava</name>
    <dbReference type="NCBI Taxonomy" id="1930060"/>
    <lineage>
        <taxon>Bacteria</taxon>
        <taxon>Bacillati</taxon>
        <taxon>Actinomycetota</taxon>
        <taxon>Actinomycetes</taxon>
        <taxon>Micrococcales</taxon>
        <taxon>Microbacteriaceae</taxon>
        <taxon>Arenivirga</taxon>
    </lineage>
</organism>
<dbReference type="PANTHER" id="PTHR33164:SF99">
    <property type="entry name" value="MARR FAMILY REGULATORY PROTEIN"/>
    <property type="match status" value="1"/>
</dbReference>
<feature type="region of interest" description="Disordered" evidence="1">
    <location>
        <begin position="1"/>
        <end position="25"/>
    </location>
</feature>
<gene>
    <name evidence="3" type="ORF">GCM10025874_06990</name>
</gene>
<evidence type="ECO:0000256" key="1">
    <source>
        <dbReference type="SAM" id="MobiDB-lite"/>
    </source>
</evidence>
<feature type="domain" description="HTH marR-type" evidence="2">
    <location>
        <begin position="45"/>
        <end position="147"/>
    </location>
</feature>
<dbReference type="Proteomes" id="UP001157160">
    <property type="component" value="Unassembled WGS sequence"/>
</dbReference>
<dbReference type="InterPro" id="IPR036390">
    <property type="entry name" value="WH_DNA-bd_sf"/>
</dbReference>
<reference evidence="3 4" key="1">
    <citation type="journal article" date="2014" name="Int. J. Syst. Evol. Microbiol.">
        <title>Complete genome sequence of Corynebacterium casei LMG S-19264T (=DSM 44701T), isolated from a smear-ripened cheese.</title>
        <authorList>
            <consortium name="US DOE Joint Genome Institute (JGI-PGF)"/>
            <person name="Walter F."/>
            <person name="Albersmeier A."/>
            <person name="Kalinowski J."/>
            <person name="Ruckert C."/>
        </authorList>
    </citation>
    <scope>NUCLEOTIDE SEQUENCE [LARGE SCALE GENOMIC DNA]</scope>
    <source>
        <strain evidence="3 4">NBRC 112289</strain>
    </source>
</reference>
<dbReference type="InterPro" id="IPR036388">
    <property type="entry name" value="WH-like_DNA-bd_sf"/>
</dbReference>
<feature type="compositionally biased region" description="Basic and acidic residues" evidence="1">
    <location>
        <begin position="103"/>
        <end position="113"/>
    </location>
</feature>
<dbReference type="AlphaFoldDB" id="A0AA37UGB7"/>
<dbReference type="PANTHER" id="PTHR33164">
    <property type="entry name" value="TRANSCRIPTIONAL REGULATOR, MARR FAMILY"/>
    <property type="match status" value="1"/>
</dbReference>
<dbReference type="Gene3D" id="1.10.10.10">
    <property type="entry name" value="Winged helix-like DNA-binding domain superfamily/Winged helix DNA-binding domain"/>
    <property type="match status" value="1"/>
</dbReference>
<dbReference type="GO" id="GO:0006950">
    <property type="term" value="P:response to stress"/>
    <property type="evidence" value="ECO:0007669"/>
    <property type="project" value="TreeGrafter"/>
</dbReference>
<name>A0AA37UGB7_9MICO</name>
<dbReference type="EMBL" id="BSUL01000001">
    <property type="protein sequence ID" value="GMA27446.1"/>
    <property type="molecule type" value="Genomic_DNA"/>
</dbReference>
<protein>
    <recommendedName>
        <fullName evidence="2">HTH marR-type domain-containing protein</fullName>
    </recommendedName>
</protein>
<accession>A0AA37UGB7</accession>
<dbReference type="InterPro" id="IPR039422">
    <property type="entry name" value="MarR/SlyA-like"/>
</dbReference>
<dbReference type="Pfam" id="PF12802">
    <property type="entry name" value="MarR_2"/>
    <property type="match status" value="1"/>
</dbReference>